<dbReference type="Gene3D" id="3.30.420.10">
    <property type="entry name" value="Ribonuclease H-like superfamily/Ribonuclease H"/>
    <property type="match status" value="1"/>
</dbReference>
<dbReference type="SUPFAM" id="SSF53098">
    <property type="entry name" value="Ribonuclease H-like"/>
    <property type="match status" value="1"/>
</dbReference>
<keyword evidence="8 17" id="KW-0479">Metal-binding</keyword>
<comment type="cofactor">
    <cofactor evidence="1 17">
        <name>[4Fe-4S] cluster</name>
        <dbReference type="ChEBI" id="CHEBI:49883"/>
    </cofactor>
</comment>
<keyword evidence="6 17" id="KW-0548">Nucleotidyltransferase</keyword>
<evidence type="ECO:0000256" key="15">
    <source>
        <dbReference type="ARBA" id="ARBA00023242"/>
    </source>
</evidence>
<dbReference type="SMART" id="SM00486">
    <property type="entry name" value="POLBc"/>
    <property type="match status" value="1"/>
</dbReference>
<keyword evidence="12 17" id="KW-0408">Iron</keyword>
<dbReference type="GeneID" id="54782165"/>
<dbReference type="PANTHER" id="PTHR10670:SF0">
    <property type="entry name" value="DNA POLYMERASE EPSILON CATALYTIC SUBUNIT A"/>
    <property type="match status" value="1"/>
</dbReference>
<evidence type="ECO:0000256" key="8">
    <source>
        <dbReference type="ARBA" id="ARBA00022723"/>
    </source>
</evidence>
<dbReference type="InterPro" id="IPR036397">
    <property type="entry name" value="RNaseH_sf"/>
</dbReference>
<dbReference type="Pfam" id="PF22912">
    <property type="entry name" value="zf-DPOE"/>
    <property type="match status" value="1"/>
</dbReference>
<keyword evidence="4 17" id="KW-0004">4Fe-4S</keyword>
<evidence type="ECO:0000313" key="21">
    <source>
        <dbReference type="Proteomes" id="UP000449547"/>
    </source>
</evidence>
<evidence type="ECO:0000256" key="4">
    <source>
        <dbReference type="ARBA" id="ARBA00022485"/>
    </source>
</evidence>
<feature type="domain" description="DNA polymerase epsilon catalytic subunit A C-terminal" evidence="19">
    <location>
        <begin position="1493"/>
        <end position="1867"/>
    </location>
</feature>
<keyword evidence="9 17" id="KW-0863">Zinc-finger</keyword>
<dbReference type="PANTHER" id="PTHR10670">
    <property type="entry name" value="DNA POLYMERASE EPSILON CATALYTIC SUBUNIT A"/>
    <property type="match status" value="1"/>
</dbReference>
<dbReference type="Pfam" id="PF08490">
    <property type="entry name" value="DUF1744"/>
    <property type="match status" value="1"/>
</dbReference>
<dbReference type="Pfam" id="PF03104">
    <property type="entry name" value="DNA_pol_B_exo1"/>
    <property type="match status" value="1"/>
</dbReference>
<dbReference type="Pfam" id="PF22634">
    <property type="entry name" value="POL2_thumb"/>
    <property type="match status" value="1"/>
</dbReference>
<evidence type="ECO:0000256" key="18">
    <source>
        <dbReference type="SAM" id="MobiDB-lite"/>
    </source>
</evidence>
<keyword evidence="11 17" id="KW-0239">DNA-directed DNA polymerase</keyword>
<evidence type="ECO:0000256" key="13">
    <source>
        <dbReference type="ARBA" id="ARBA00023014"/>
    </source>
</evidence>
<keyword evidence="14 17" id="KW-0238">DNA-binding</keyword>
<dbReference type="InterPro" id="IPR042087">
    <property type="entry name" value="DNA_pol_B_thumb"/>
</dbReference>
<protein>
    <recommendedName>
        <fullName evidence="17">DNA polymerase epsilon catalytic subunit</fullName>
        <ecNumber evidence="17">2.7.7.7</ecNumber>
    </recommendedName>
</protein>
<comment type="caution">
    <text evidence="20">The sequence shown here is derived from an EMBL/GenBank/DDBJ whole genome shotgun (WGS) entry which is preliminary data.</text>
</comment>
<dbReference type="FunFam" id="1.10.132.60:FF:000002">
    <property type="entry name" value="DNA polymerase epsilon catalytic subunit"/>
    <property type="match status" value="1"/>
</dbReference>
<dbReference type="GO" id="GO:0045004">
    <property type="term" value="P:DNA replication proofreading"/>
    <property type="evidence" value="ECO:0007669"/>
    <property type="project" value="TreeGrafter"/>
</dbReference>
<comment type="similarity">
    <text evidence="3 17">Belongs to the DNA polymerase type-B family.</text>
</comment>
<evidence type="ECO:0000256" key="9">
    <source>
        <dbReference type="ARBA" id="ARBA00022771"/>
    </source>
</evidence>
<dbReference type="Pfam" id="PF23250">
    <property type="entry name" value="zf_DPOE_2"/>
    <property type="match status" value="1"/>
</dbReference>
<dbReference type="GO" id="GO:0000166">
    <property type="term" value="F:nucleotide binding"/>
    <property type="evidence" value="ECO:0007669"/>
    <property type="project" value="InterPro"/>
</dbReference>
<keyword evidence="15 17" id="KW-0539">Nucleus</keyword>
<dbReference type="Gene3D" id="3.30.342.10">
    <property type="entry name" value="DNA Polymerase, chain B, domain 1"/>
    <property type="match status" value="1"/>
</dbReference>
<dbReference type="CDD" id="cd05535">
    <property type="entry name" value="POLBc_epsilon"/>
    <property type="match status" value="1"/>
</dbReference>
<comment type="function">
    <text evidence="17">DNA polymerase II participates in chromosomal DNA replication.</text>
</comment>
<dbReference type="InterPro" id="IPR023211">
    <property type="entry name" value="DNA_pol_palm_dom_sf"/>
</dbReference>
<dbReference type="Gene3D" id="1.10.132.60">
    <property type="entry name" value="DNA polymerase family B, C-terminal domain"/>
    <property type="match status" value="1"/>
</dbReference>
<dbReference type="GO" id="GO:0008310">
    <property type="term" value="F:single-stranded DNA 3'-5' DNA exonuclease activity"/>
    <property type="evidence" value="ECO:0007669"/>
    <property type="project" value="TreeGrafter"/>
</dbReference>
<evidence type="ECO:0000256" key="16">
    <source>
        <dbReference type="ARBA" id="ARBA00049244"/>
    </source>
</evidence>
<dbReference type="GO" id="GO:0051539">
    <property type="term" value="F:4 iron, 4 sulfur cluster binding"/>
    <property type="evidence" value="ECO:0007669"/>
    <property type="project" value="UniProtKB-KW"/>
</dbReference>
<dbReference type="FunFam" id="3.30.420.10:FF:000010">
    <property type="entry name" value="DNA polymerase epsilon catalytic subunit"/>
    <property type="match status" value="1"/>
</dbReference>
<dbReference type="InterPro" id="IPR013697">
    <property type="entry name" value="DNA_pol_e_suA_C"/>
</dbReference>
<dbReference type="Gene3D" id="3.90.1600.10">
    <property type="entry name" value="Palm domain of DNA polymerase"/>
    <property type="match status" value="1"/>
</dbReference>
<evidence type="ECO:0000313" key="20">
    <source>
        <dbReference type="EMBL" id="KAA8901144.1"/>
    </source>
</evidence>
<dbReference type="Proteomes" id="UP000449547">
    <property type="component" value="Unassembled WGS sequence"/>
</dbReference>
<reference evidence="20 21" key="1">
    <citation type="submission" date="2019-07" db="EMBL/GenBank/DDBJ databases">
        <title>Genome assembly of two rare yeast pathogens: Diutina rugosa and Trichomonascus ciferrii.</title>
        <authorList>
            <person name="Mixao V."/>
            <person name="Saus E."/>
            <person name="Hansen A."/>
            <person name="Lass-Flor C."/>
            <person name="Gabaldon T."/>
        </authorList>
    </citation>
    <scope>NUCLEOTIDE SEQUENCE [LARGE SCALE GENOMIC DNA]</scope>
    <source>
        <strain evidence="20 21">CBS 613</strain>
    </source>
</reference>
<organism evidence="20 21">
    <name type="scientific">Diutina rugosa</name>
    <name type="common">Yeast</name>
    <name type="synonym">Candida rugosa</name>
    <dbReference type="NCBI Taxonomy" id="5481"/>
    <lineage>
        <taxon>Eukaryota</taxon>
        <taxon>Fungi</taxon>
        <taxon>Dikarya</taxon>
        <taxon>Ascomycota</taxon>
        <taxon>Saccharomycotina</taxon>
        <taxon>Pichiomycetes</taxon>
        <taxon>Debaryomycetaceae</taxon>
        <taxon>Diutina</taxon>
    </lineage>
</organism>
<dbReference type="InterPro" id="IPR055191">
    <property type="entry name" value="POL2_thumb"/>
</dbReference>
<dbReference type="OrthoDB" id="10060449at2759"/>
<dbReference type="FunFam" id="3.90.1600.10:FF:000006">
    <property type="entry name" value="DNA polymerase epsilon catalytic subunit"/>
    <property type="match status" value="1"/>
</dbReference>
<dbReference type="GO" id="GO:0006287">
    <property type="term" value="P:base-excision repair, gap-filling"/>
    <property type="evidence" value="ECO:0007669"/>
    <property type="project" value="TreeGrafter"/>
</dbReference>
<evidence type="ECO:0000256" key="7">
    <source>
        <dbReference type="ARBA" id="ARBA00022705"/>
    </source>
</evidence>
<feature type="region of interest" description="Disordered" evidence="18">
    <location>
        <begin position="1"/>
        <end position="21"/>
    </location>
</feature>
<dbReference type="GO" id="GO:0003887">
    <property type="term" value="F:DNA-directed DNA polymerase activity"/>
    <property type="evidence" value="ECO:0007669"/>
    <property type="project" value="UniProtKB-KW"/>
</dbReference>
<evidence type="ECO:0000256" key="12">
    <source>
        <dbReference type="ARBA" id="ARBA00023004"/>
    </source>
</evidence>
<feature type="region of interest" description="Disordered" evidence="18">
    <location>
        <begin position="1923"/>
        <end position="1947"/>
    </location>
</feature>
<comment type="subcellular location">
    <subcellularLocation>
        <location evidence="2 17">Nucleus</location>
    </subcellularLocation>
</comment>
<evidence type="ECO:0000256" key="10">
    <source>
        <dbReference type="ARBA" id="ARBA00022833"/>
    </source>
</evidence>
<keyword evidence="21" id="KW-1185">Reference proteome</keyword>
<evidence type="ECO:0000259" key="19">
    <source>
        <dbReference type="SMART" id="SM01159"/>
    </source>
</evidence>
<dbReference type="InterPro" id="IPR054475">
    <property type="entry name" value="Znf-DPOE"/>
</dbReference>
<keyword evidence="10 17" id="KW-0862">Zinc</keyword>
<keyword evidence="13 17" id="KW-0411">Iron-sulfur</keyword>
<dbReference type="InterPro" id="IPR006172">
    <property type="entry name" value="DNA-dir_DNA_pol_B"/>
</dbReference>
<evidence type="ECO:0000256" key="2">
    <source>
        <dbReference type="ARBA" id="ARBA00004123"/>
    </source>
</evidence>
<comment type="catalytic activity">
    <reaction evidence="16 17">
        <text>DNA(n) + a 2'-deoxyribonucleoside 5'-triphosphate = DNA(n+1) + diphosphate</text>
        <dbReference type="Rhea" id="RHEA:22508"/>
        <dbReference type="Rhea" id="RHEA-COMP:17339"/>
        <dbReference type="Rhea" id="RHEA-COMP:17340"/>
        <dbReference type="ChEBI" id="CHEBI:33019"/>
        <dbReference type="ChEBI" id="CHEBI:61560"/>
        <dbReference type="ChEBI" id="CHEBI:173112"/>
        <dbReference type="EC" id="2.7.7.7"/>
    </reaction>
</comment>
<evidence type="ECO:0000256" key="17">
    <source>
        <dbReference type="RuleBase" id="RU365029"/>
    </source>
</evidence>
<evidence type="ECO:0000256" key="14">
    <source>
        <dbReference type="ARBA" id="ARBA00023125"/>
    </source>
</evidence>
<evidence type="ECO:0000256" key="3">
    <source>
        <dbReference type="ARBA" id="ARBA00005755"/>
    </source>
</evidence>
<dbReference type="VEuPathDB" id="FungiDB:DIURU_003514"/>
<accession>A0A642USW0</accession>
<dbReference type="SUPFAM" id="SSF56672">
    <property type="entry name" value="DNA/RNA polymerases"/>
    <property type="match status" value="1"/>
</dbReference>
<keyword evidence="7 17" id="KW-0235">DNA replication</keyword>
<dbReference type="InterPro" id="IPR012337">
    <property type="entry name" value="RNaseH-like_sf"/>
</dbReference>
<name>A0A642USW0_DIURU</name>
<evidence type="ECO:0000256" key="11">
    <source>
        <dbReference type="ARBA" id="ARBA00022932"/>
    </source>
</evidence>
<dbReference type="GO" id="GO:0008622">
    <property type="term" value="C:epsilon DNA polymerase complex"/>
    <property type="evidence" value="ECO:0007669"/>
    <property type="project" value="InterPro"/>
</dbReference>
<proteinExistence type="inferred from homology"/>
<dbReference type="GO" id="GO:0008270">
    <property type="term" value="F:zinc ion binding"/>
    <property type="evidence" value="ECO:0007669"/>
    <property type="project" value="UniProtKB-KW"/>
</dbReference>
<dbReference type="GO" id="GO:0006297">
    <property type="term" value="P:nucleotide-excision repair, DNA gap filling"/>
    <property type="evidence" value="ECO:0007669"/>
    <property type="project" value="TreeGrafter"/>
</dbReference>
<dbReference type="RefSeq" id="XP_034011767.1">
    <property type="nucleotide sequence ID" value="XM_034156285.1"/>
</dbReference>
<dbReference type="GO" id="GO:0003677">
    <property type="term" value="F:DNA binding"/>
    <property type="evidence" value="ECO:0007669"/>
    <property type="project" value="UniProtKB-KW"/>
</dbReference>
<dbReference type="InterPro" id="IPR006133">
    <property type="entry name" value="DNA-dir_DNA_pol_B_exonuc"/>
</dbReference>
<dbReference type="EC" id="2.7.7.7" evidence="17"/>
<dbReference type="SMART" id="SM01159">
    <property type="entry name" value="DUF1744"/>
    <property type="match status" value="1"/>
</dbReference>
<dbReference type="GO" id="GO:0000278">
    <property type="term" value="P:mitotic cell cycle"/>
    <property type="evidence" value="ECO:0007669"/>
    <property type="project" value="TreeGrafter"/>
</dbReference>
<dbReference type="InterPro" id="IPR043502">
    <property type="entry name" value="DNA/RNA_pol_sf"/>
</dbReference>
<evidence type="ECO:0000256" key="1">
    <source>
        <dbReference type="ARBA" id="ARBA00001966"/>
    </source>
</evidence>
<dbReference type="InterPro" id="IPR029703">
    <property type="entry name" value="POL2"/>
</dbReference>
<dbReference type="EMBL" id="SWFT01000105">
    <property type="protein sequence ID" value="KAA8901144.1"/>
    <property type="molecule type" value="Genomic_DNA"/>
</dbReference>
<evidence type="ECO:0000256" key="6">
    <source>
        <dbReference type="ARBA" id="ARBA00022695"/>
    </source>
</evidence>
<evidence type="ECO:0000256" key="5">
    <source>
        <dbReference type="ARBA" id="ARBA00022679"/>
    </source>
</evidence>
<sequence length="2164" mass="247809">MSRSGQQKARNGASHRGATARFVKNSKTTTSAFRGDFTGAVGIENKLDLVRKVDAIDTTMGFDRLEHSDEPKKGWLVNMHPTTLPNDSYAGGLAGVDYYFLDEEGGSFKVTVNYDPYFFVVTTPGHESEVEEWLRKQLEEFNLKSLERTVKEDLSLPNHLVGLKQTLLKLKFHNISDLLAARRVIMPVVKENLLQQDTKTMYDFGNGDATRSSDPSAYITDIREYDVPYHVRVSIDCGIHVGKWYNVYAHQGHIRLEEDKETLAFADPVVLAFDIETTKAPLKFPDSKIDQVMMISYMIDGEGFLITNREVISEDIEDFEYTPKPEYPGNFVIFNEANEKAVLERFFEHIRDVRPTVIATFNGDFFDWPFVDARAKYHDLDMFAEIGFAIDNEGEYKSSYCVHMDCYRWVKRDSYLPQGSQGLKAVTTAKLGYNPTELDPELMTPYAYDHPQLLAEYSVSDAVATFYLYSKYVHPFIFSLCTILPLNPDEVLRKGTGTLCEMLLSVKAYEKNIVLPNKHADPVERFFEGHLIESETYVGGHVESLEAGVFRHDIPCKFNIDPSACDEVIGDLHNSIKFCIEVENGKKVEDVTNYDDVYNQIRSALEGLKNEPTREENPLIYHVDVASMYPNIMTSNRLQPDSLKSEKDCATCDFNRPGKTCDRRLPWSWRGEYYPAEMNEYNMIKRTLQNEQFPPLRPHLPPRRFEDLSYPEQASAIKKRVSDYSRKVYNRIKQTKVVTREALICQRENPFYVDTVRSFRDRRYDFKGLTKVWKGKLSQRSDPIEKDEAKKMIVLYDSLQLAHKVILNSFYGYVMRKGSRWYSMEMAGVTCLTGAHIIQMARKLVERLGRPLELDTDGIWCILPKSFPENFKLNLSNGKSITLEFPCSMLNYLVHQKFTNHQYQTLVDPQKFLYETHSDNSIFFEVDGPYRAMILPTSKEEGKGLKKRYAVFNMDRSLAELKGFELKRRGELRLIKNFQSDIFKLFLEGETLETCYAAVASVANNWLDVLDTKGGMLEDEDLIELICENRSMSKPLREYGNQKSTSITTAKRLGEFLGEEMVQDAGLATKYIISAKPLGTPVTERAIPVAIFSSDKKQLYLRKWLRDPSLTQFGPRDVIDWDYYRERLASVIQKIITIPAALQGVDNPVPRVAHPDWLQRRIAQRDDSKQQSSISDFFGKQSKEQANIKDIEDFGKEDAAPKVSVKVTSRKRKQVEAAAVAEADEEVLKGSCPDPTVDYAQFLVYEKAKWRAQSGARDRRNRLFGPSSESVTRSTVGDIFRRQAESIVGNNWEILEFKRDPQVPGAVKAFVVASGKIHGFTFHIPRQLYASYKMDLPQRRIDAVQGDMEPSAAMLPHGGNLDHHLYKLVTSELNYQDLKRDGNSVLNDQTLLGIYESHVTPVQRAVMDLGNTVVFDETRVGALGRAMKQGFNQKSLRPVESDNYLQRFSPDITFVLHLVVNSYHFFCVFKSWEPEADVLVLKPSASAQELTVKLDRVYAEIREAKSPQLAAYDRVIDFPKDMKFTTQYYSNSAKLYKKLGKLVAQISEGRPSKPLFAVQSPQPLDLMRQVSALNDSPCVQMTTRELSVGAVGWHSLIAKRIVNHYLLLASWLANLTKLCRYARVPLCNVHMENLGYLVDVDYCRRLKSQNMVLWWSPGPLPDLGGQENDTGGEADDKFASFPEINTPEVYQTACLEIEIGTLTINAILASALIADAEGVEVSNQDGASASYTQSLATLRNMVKELWDNALQGDASADSIMNALVSWVQSPQSYMYDSALHYHVHNLTSKCLLQLAAEFKRMQCQVVFANRNRLVVSTTKVLVENSFAFGQYMTKLIQSRPMFHFLELAVTKYWDVLVWMDQYNFCGRYTKEIVSEDHQPLEVVSAWGIHEYLPKIYRDEFVDWTIIFLDALVKQKHTEIATSQNRVTQIGHRTKPKEDDEEEDPQNGVMETFRKPLEKRIKKLYKQQTDNILNPEFASEYKFPHLPGSHLTLTNPTLELVNYLMAVFGLSKKRELEVRLVRKDLLHVFGVKEFSKQAEFVYPSASLVVGHFICDYCNFIRDIDVCREPEERVWSCSRCSKPYNRVALEERLIAHLQKLIIQFYQQDYKCDKCKSIRRTNLSLHCKCSGNWVETFSYDDLQKRISVMANVGNFYKLKILEEAVES</sequence>
<dbReference type="CDD" id="cd05779">
    <property type="entry name" value="DNA_polB_epsilon_exo"/>
    <property type="match status" value="1"/>
</dbReference>
<dbReference type="GO" id="GO:0006272">
    <property type="term" value="P:leading strand elongation"/>
    <property type="evidence" value="ECO:0007669"/>
    <property type="project" value="TreeGrafter"/>
</dbReference>
<dbReference type="OMA" id="MLDQCRY"/>
<keyword evidence="5 17" id="KW-0808">Transferase</keyword>
<gene>
    <name evidence="20" type="ORF">DIURU_003514</name>
</gene>